<evidence type="ECO:0000256" key="6">
    <source>
        <dbReference type="ARBA" id="ARBA00022989"/>
    </source>
</evidence>
<dbReference type="InterPro" id="IPR002076">
    <property type="entry name" value="ELO_fam"/>
</dbReference>
<evidence type="ECO:0000256" key="4">
    <source>
        <dbReference type="ARBA" id="ARBA00022692"/>
    </source>
</evidence>
<dbReference type="InParanoid" id="E9E3E0"/>
<dbReference type="AlphaFoldDB" id="E9E3E0"/>
<evidence type="ECO:0000256" key="3">
    <source>
        <dbReference type="ARBA" id="ARBA00022679"/>
    </source>
</evidence>
<keyword evidence="7 10" id="KW-0443">Lipid metabolism</keyword>
<dbReference type="eggNOG" id="KOG3072">
    <property type="taxonomic scope" value="Eukaryota"/>
</dbReference>
<feature type="transmembrane region" description="Helical" evidence="10">
    <location>
        <begin position="91"/>
        <end position="109"/>
    </location>
</feature>
<dbReference type="GO" id="GO:0042761">
    <property type="term" value="P:very long-chain fatty acid biosynthetic process"/>
    <property type="evidence" value="ECO:0007669"/>
    <property type="project" value="TreeGrafter"/>
</dbReference>
<evidence type="ECO:0000256" key="2">
    <source>
        <dbReference type="ARBA" id="ARBA00022516"/>
    </source>
</evidence>
<gene>
    <name evidence="11" type="ORF">MAC_04388</name>
</gene>
<keyword evidence="12" id="KW-1185">Reference proteome</keyword>
<comment type="caution">
    <text evidence="10">Lacks conserved residue(s) required for the propagation of feature annotation.</text>
</comment>
<evidence type="ECO:0000313" key="12">
    <source>
        <dbReference type="Proteomes" id="UP000002499"/>
    </source>
</evidence>
<dbReference type="GO" id="GO:0005789">
    <property type="term" value="C:endoplasmic reticulum membrane"/>
    <property type="evidence" value="ECO:0007669"/>
    <property type="project" value="TreeGrafter"/>
</dbReference>
<evidence type="ECO:0000256" key="7">
    <source>
        <dbReference type="ARBA" id="ARBA00023098"/>
    </source>
</evidence>
<dbReference type="GO" id="GO:0034625">
    <property type="term" value="P:fatty acid elongation, monounsaturated fatty acid"/>
    <property type="evidence" value="ECO:0007669"/>
    <property type="project" value="TreeGrafter"/>
</dbReference>
<evidence type="ECO:0000256" key="10">
    <source>
        <dbReference type="RuleBase" id="RU361115"/>
    </source>
</evidence>
<evidence type="ECO:0000256" key="8">
    <source>
        <dbReference type="ARBA" id="ARBA00023136"/>
    </source>
</evidence>
<comment type="subcellular location">
    <subcellularLocation>
        <location evidence="1">Membrane</location>
        <topology evidence="1">Multi-pass membrane protein</topology>
    </subcellularLocation>
</comment>
<dbReference type="GO" id="GO:0030148">
    <property type="term" value="P:sphingolipid biosynthetic process"/>
    <property type="evidence" value="ECO:0007669"/>
    <property type="project" value="TreeGrafter"/>
</dbReference>
<name>E9E3E0_METAQ</name>
<comment type="catalytic activity">
    <reaction evidence="10">
        <text>an acyl-CoA + malonyl-CoA + H(+) = a 3-oxoacyl-CoA + CO2 + CoA</text>
        <dbReference type="Rhea" id="RHEA:50252"/>
        <dbReference type="ChEBI" id="CHEBI:15378"/>
        <dbReference type="ChEBI" id="CHEBI:16526"/>
        <dbReference type="ChEBI" id="CHEBI:57287"/>
        <dbReference type="ChEBI" id="CHEBI:57384"/>
        <dbReference type="ChEBI" id="CHEBI:58342"/>
        <dbReference type="ChEBI" id="CHEBI:90726"/>
    </reaction>
    <physiologicalReaction direction="left-to-right" evidence="10">
        <dbReference type="Rhea" id="RHEA:50253"/>
    </physiologicalReaction>
</comment>
<dbReference type="OrthoDB" id="10259681at2759"/>
<keyword evidence="6 10" id="KW-1133">Transmembrane helix</keyword>
<proteinExistence type="inferred from homology"/>
<dbReference type="EC" id="2.3.1.-" evidence="10"/>
<feature type="transmembrane region" description="Helical" evidence="10">
    <location>
        <begin position="243"/>
        <end position="263"/>
    </location>
</feature>
<dbReference type="GO" id="GO:0009922">
    <property type="term" value="F:fatty acid elongase activity"/>
    <property type="evidence" value="ECO:0007669"/>
    <property type="project" value="InterPro"/>
</dbReference>
<dbReference type="Proteomes" id="UP000002499">
    <property type="component" value="Unassembled WGS sequence"/>
</dbReference>
<reference evidence="11 12" key="1">
    <citation type="journal article" date="2011" name="PLoS Genet.">
        <title>Genome sequencing and comparative transcriptomics of the model entomopathogenic fungi Metarhizium anisopliae and M. acridum.</title>
        <authorList>
            <person name="Gao Q."/>
            <person name="Jin K."/>
            <person name="Ying S.H."/>
            <person name="Zhang Y."/>
            <person name="Xiao G."/>
            <person name="Shang Y."/>
            <person name="Duan Z."/>
            <person name="Hu X."/>
            <person name="Xie X.Q."/>
            <person name="Zhou G."/>
            <person name="Peng G."/>
            <person name="Luo Z."/>
            <person name="Huang W."/>
            <person name="Wang B."/>
            <person name="Fang W."/>
            <person name="Wang S."/>
            <person name="Zhong Y."/>
            <person name="Ma L.J."/>
            <person name="St Leger R.J."/>
            <person name="Zhao G.P."/>
            <person name="Pei Y."/>
            <person name="Feng M.G."/>
            <person name="Xia Y."/>
            <person name="Wang C."/>
        </authorList>
    </citation>
    <scope>NUCLEOTIDE SEQUENCE [LARGE SCALE GENOMIC DNA]</scope>
    <source>
        <strain evidence="11 12">CQMa 102</strain>
    </source>
</reference>
<keyword evidence="2 10" id="KW-0444">Lipid biosynthesis</keyword>
<dbReference type="PANTHER" id="PTHR11157:SF169">
    <property type="entry name" value="ELONGATION OF FATTY ACIDS PROTEIN"/>
    <property type="match status" value="1"/>
</dbReference>
<dbReference type="STRING" id="655827.E9E3E0"/>
<organism evidence="12">
    <name type="scientific">Metarhizium acridum (strain CQMa 102)</name>
    <dbReference type="NCBI Taxonomy" id="655827"/>
    <lineage>
        <taxon>Eukaryota</taxon>
        <taxon>Fungi</taxon>
        <taxon>Dikarya</taxon>
        <taxon>Ascomycota</taxon>
        <taxon>Pezizomycotina</taxon>
        <taxon>Sordariomycetes</taxon>
        <taxon>Hypocreomycetidae</taxon>
        <taxon>Hypocreales</taxon>
        <taxon>Clavicipitaceae</taxon>
        <taxon>Metarhizium</taxon>
    </lineage>
</organism>
<dbReference type="EMBL" id="GL698498">
    <property type="protein sequence ID" value="EFY89533.1"/>
    <property type="molecule type" value="Genomic_DNA"/>
</dbReference>
<keyword evidence="4 10" id="KW-0812">Transmembrane</keyword>
<evidence type="ECO:0000313" key="11">
    <source>
        <dbReference type="EMBL" id="EFY89533.1"/>
    </source>
</evidence>
<keyword evidence="3 10" id="KW-0808">Transferase</keyword>
<evidence type="ECO:0000256" key="9">
    <source>
        <dbReference type="ARBA" id="ARBA00023160"/>
    </source>
</evidence>
<protein>
    <recommendedName>
        <fullName evidence="10">Elongation of fatty acids protein</fullName>
        <ecNumber evidence="10">2.3.1.-</ecNumber>
    </recommendedName>
</protein>
<evidence type="ECO:0000256" key="1">
    <source>
        <dbReference type="ARBA" id="ARBA00004141"/>
    </source>
</evidence>
<feature type="transmembrane region" description="Helical" evidence="10">
    <location>
        <begin position="334"/>
        <end position="355"/>
    </location>
</feature>
<comment type="similarity">
    <text evidence="10">Belongs to the ELO family.</text>
</comment>
<dbReference type="PANTHER" id="PTHR11157">
    <property type="entry name" value="FATTY ACID ACYL TRANSFERASE-RELATED"/>
    <property type="match status" value="1"/>
</dbReference>
<keyword evidence="8 10" id="KW-0472">Membrane</keyword>
<accession>E9E3E0</accession>
<dbReference type="GO" id="GO:0034626">
    <property type="term" value="P:fatty acid elongation, polyunsaturated fatty acid"/>
    <property type="evidence" value="ECO:0007669"/>
    <property type="project" value="TreeGrafter"/>
</dbReference>
<dbReference type="Pfam" id="PF01151">
    <property type="entry name" value="ELO"/>
    <property type="match status" value="1"/>
</dbReference>
<keyword evidence="9 10" id="KW-0275">Fatty acid biosynthesis</keyword>
<evidence type="ECO:0000256" key="5">
    <source>
        <dbReference type="ARBA" id="ARBA00022832"/>
    </source>
</evidence>
<keyword evidence="5 10" id="KW-0276">Fatty acid metabolism</keyword>
<dbReference type="HOGENOM" id="CLU_017661_2_0_1"/>
<dbReference type="GeneID" id="19248699"/>
<dbReference type="OMA" id="ITFINMA"/>
<sequence>MMSSATVRLSLSDSTMFQFPPRSEPETVPPPAPGSTLAASPFSIPASTFHAALDLRVPVTIGCIYATAVAMLNAYNRSHGNKPWRISKSRAFFWFVVGHNVLLATYSGWTFMGMLRAARRTVCNPLAPAGLAGTVDSLCKIHGAPGLGNAIAYNRTMSRWASESPLTNLLGTAGTPDPAHLGRFWNEGLAFYGWLFYLSKFYEVVDTAIIIARGKTSSTLQTYHHAGAMMCMWSGIRYMSPPIWMFVFVNSGIHALMYAYYTLRALSVAVPQALKRSLTTMQIMQFLFGASYAALHSFVSYTIPIQTSRLEDSAVEHHAGYQTVSCINTSGQTFAIWSNVLYLAPLTVLFVRFFVQSYFPSEKGGSKAP</sequence>
<dbReference type="GO" id="GO:0019367">
    <property type="term" value="P:fatty acid elongation, saturated fatty acid"/>
    <property type="evidence" value="ECO:0007669"/>
    <property type="project" value="TreeGrafter"/>
</dbReference>
<dbReference type="KEGG" id="maw:19248699"/>
<feature type="transmembrane region" description="Helical" evidence="10">
    <location>
        <begin position="283"/>
        <end position="303"/>
    </location>
</feature>